<feature type="transmembrane region" description="Helical" evidence="1">
    <location>
        <begin position="91"/>
        <end position="116"/>
    </location>
</feature>
<evidence type="ECO:0000313" key="3">
    <source>
        <dbReference type="EMBL" id="WDV08099.1"/>
    </source>
</evidence>
<dbReference type="NCBIfam" id="NF041644">
    <property type="entry name" value="CBO0543_fam"/>
    <property type="match status" value="1"/>
</dbReference>
<dbReference type="RefSeq" id="WP_274796273.1">
    <property type="nucleotide sequence ID" value="NZ_CP113527.1"/>
</dbReference>
<feature type="transmembrane region" description="Helical" evidence="1">
    <location>
        <begin position="122"/>
        <end position="140"/>
    </location>
</feature>
<protein>
    <submittedName>
        <fullName evidence="2">CBO0543 family protein</fullName>
    </submittedName>
</protein>
<feature type="transmembrane region" description="Helical" evidence="1">
    <location>
        <begin position="63"/>
        <end position="84"/>
    </location>
</feature>
<gene>
    <name evidence="3" type="ORF">OU989_06320</name>
    <name evidence="2" type="ORF">U6C28_16885</name>
</gene>
<proteinExistence type="predicted"/>
<keyword evidence="1" id="KW-0812">Transmembrane</keyword>
<keyword evidence="1" id="KW-0472">Membrane</keyword>
<reference evidence="2 5" key="2">
    <citation type="submission" date="2023-12" db="EMBL/GenBank/DDBJ databases">
        <title>Genome comparison identifies genes involved in endophytic behavior of Lysinibacillus irui and provides insights into its role as a plant-growth promoting bacterium.</title>
        <authorList>
            <person name="Hilario S."/>
            <person name="Matos I."/>
            <person name="Goncalves M.F.M."/>
            <person name="Pardo C.A."/>
            <person name="Santos M.J."/>
        </authorList>
    </citation>
    <scope>NUCLEOTIDE SEQUENCE [LARGE SCALE GENOMIC DNA]</scope>
    <source>
        <strain evidence="2 5">B3</strain>
    </source>
</reference>
<evidence type="ECO:0000313" key="4">
    <source>
        <dbReference type="Proteomes" id="UP001219585"/>
    </source>
</evidence>
<dbReference type="Proteomes" id="UP001219585">
    <property type="component" value="Chromosome"/>
</dbReference>
<name>A0AAJ5RQS6_9BACI</name>
<dbReference type="EMBL" id="JAXUIA010000013">
    <property type="protein sequence ID" value="MEA0977985.1"/>
    <property type="molecule type" value="Genomic_DNA"/>
</dbReference>
<evidence type="ECO:0000313" key="5">
    <source>
        <dbReference type="Proteomes" id="UP001289615"/>
    </source>
</evidence>
<dbReference type="EMBL" id="CP113527">
    <property type="protein sequence ID" value="WDV08099.1"/>
    <property type="molecule type" value="Genomic_DNA"/>
</dbReference>
<evidence type="ECO:0000313" key="2">
    <source>
        <dbReference type="EMBL" id="MEA0977985.1"/>
    </source>
</evidence>
<feature type="transmembrane region" description="Helical" evidence="1">
    <location>
        <begin position="28"/>
        <end position="51"/>
    </location>
</feature>
<accession>A0AAJ5RQS6</accession>
<keyword evidence="1" id="KW-1133">Transmembrane helix</keyword>
<sequence>MFFNFLIAFVLPWLIASMHLFKKDSLLIVLVAPFSSVLAYFINTMAYYFGFWEVAPFPEQKNLASLPSELGIYPVLACYLVFLIRKFKRTYMVVVIMTVITTCLEQIFVLFGWIIYENGWNIVYTFFSYLLPYLVVYCYYRYLTKLSMFE</sequence>
<dbReference type="InterPro" id="IPR048147">
    <property type="entry name" value="CBO0543-like"/>
</dbReference>
<keyword evidence="5" id="KW-1185">Reference proteome</keyword>
<reference evidence="3" key="1">
    <citation type="submission" date="2022-11" db="EMBL/GenBank/DDBJ databases">
        <title>Lysinibacillus irui.</title>
        <authorList>
            <person name="Akintayo S.O."/>
        </authorList>
    </citation>
    <scope>NUCLEOTIDE SEQUENCE</scope>
    <source>
        <strain evidence="3">IRB4-01</strain>
    </source>
</reference>
<dbReference type="AlphaFoldDB" id="A0AAJ5RQS6"/>
<dbReference type="Proteomes" id="UP001289615">
    <property type="component" value="Unassembled WGS sequence"/>
</dbReference>
<feature type="transmembrane region" description="Helical" evidence="1">
    <location>
        <begin position="6"/>
        <end position="21"/>
    </location>
</feature>
<dbReference type="KEGG" id="liu:OU989_06320"/>
<evidence type="ECO:0000256" key="1">
    <source>
        <dbReference type="SAM" id="Phobius"/>
    </source>
</evidence>
<organism evidence="3 4">
    <name type="scientific">Lysinibacillus irui</name>
    <dbReference type="NCBI Taxonomy" id="2998077"/>
    <lineage>
        <taxon>Bacteria</taxon>
        <taxon>Bacillati</taxon>
        <taxon>Bacillota</taxon>
        <taxon>Bacilli</taxon>
        <taxon>Bacillales</taxon>
        <taxon>Bacillaceae</taxon>
        <taxon>Lysinibacillus</taxon>
    </lineage>
</organism>